<accession>A0A1G2I6Y9</accession>
<dbReference type="Pfam" id="PF18893">
    <property type="entry name" value="DUF5652"/>
    <property type="match status" value="1"/>
</dbReference>
<gene>
    <name evidence="3" type="ORF">A3D35_00880</name>
</gene>
<feature type="transmembrane region" description="Helical" evidence="1">
    <location>
        <begin position="9"/>
        <end position="29"/>
    </location>
</feature>
<sequence length="85" mass="10167">MINPSDIDFINYILTNPTFGLIFILLSFWSLVWKGFALWKSAKNNQRNWFIAILAINTFGILEIIYIFYFGRREKIKDNEQKMKL</sequence>
<reference evidence="3 4" key="1">
    <citation type="journal article" date="2016" name="Nat. Commun.">
        <title>Thousands of microbial genomes shed light on interconnected biogeochemical processes in an aquifer system.</title>
        <authorList>
            <person name="Anantharaman K."/>
            <person name="Brown C.T."/>
            <person name="Hug L.A."/>
            <person name="Sharon I."/>
            <person name="Castelle C.J."/>
            <person name="Probst A.J."/>
            <person name="Thomas B.C."/>
            <person name="Singh A."/>
            <person name="Wilkins M.J."/>
            <person name="Karaoz U."/>
            <person name="Brodie E.L."/>
            <person name="Williams K.H."/>
            <person name="Hubbard S.S."/>
            <person name="Banfield J.F."/>
        </authorList>
    </citation>
    <scope>NUCLEOTIDE SEQUENCE [LARGE SCALE GENOMIC DNA]</scope>
</reference>
<comment type="caution">
    <text evidence="3">The sequence shown here is derived from an EMBL/GenBank/DDBJ whole genome shotgun (WGS) entry which is preliminary data.</text>
</comment>
<name>A0A1G2I6Y9_9BACT</name>
<evidence type="ECO:0000259" key="2">
    <source>
        <dbReference type="Pfam" id="PF18893"/>
    </source>
</evidence>
<evidence type="ECO:0000313" key="3">
    <source>
        <dbReference type="EMBL" id="OGZ69808.1"/>
    </source>
</evidence>
<dbReference type="STRING" id="1802206.A3D35_00880"/>
<feature type="domain" description="DUF5652" evidence="2">
    <location>
        <begin position="21"/>
        <end position="76"/>
    </location>
</feature>
<organism evidence="3 4">
    <name type="scientific">Candidatus Staskawiczbacteria bacterium RIFCSPHIGHO2_02_FULL_34_9</name>
    <dbReference type="NCBI Taxonomy" id="1802206"/>
    <lineage>
        <taxon>Bacteria</taxon>
        <taxon>Candidatus Staskawicziibacteriota</taxon>
    </lineage>
</organism>
<proteinExistence type="predicted"/>
<feature type="transmembrane region" description="Helical" evidence="1">
    <location>
        <begin position="49"/>
        <end position="69"/>
    </location>
</feature>
<evidence type="ECO:0000256" key="1">
    <source>
        <dbReference type="SAM" id="Phobius"/>
    </source>
</evidence>
<dbReference type="EMBL" id="MHOS01000001">
    <property type="protein sequence ID" value="OGZ69808.1"/>
    <property type="molecule type" value="Genomic_DNA"/>
</dbReference>
<evidence type="ECO:0000313" key="4">
    <source>
        <dbReference type="Proteomes" id="UP000176421"/>
    </source>
</evidence>
<protein>
    <recommendedName>
        <fullName evidence="2">DUF5652 domain-containing protein</fullName>
    </recommendedName>
</protein>
<dbReference type="Proteomes" id="UP000176421">
    <property type="component" value="Unassembled WGS sequence"/>
</dbReference>
<dbReference type="AlphaFoldDB" id="A0A1G2I6Y9"/>
<dbReference type="InterPro" id="IPR043712">
    <property type="entry name" value="DUF5652"/>
</dbReference>
<keyword evidence="1" id="KW-1133">Transmembrane helix</keyword>
<keyword evidence="1" id="KW-0472">Membrane</keyword>
<keyword evidence="1" id="KW-0812">Transmembrane</keyword>